<name>A0A919RKE8_9ACTN</name>
<evidence type="ECO:0000256" key="1">
    <source>
        <dbReference type="SAM" id="MobiDB-lite"/>
    </source>
</evidence>
<evidence type="ECO:0000313" key="2">
    <source>
        <dbReference type="EMBL" id="GII94872.1"/>
    </source>
</evidence>
<gene>
    <name evidence="2" type="ORF">Ssi02_51030</name>
</gene>
<proteinExistence type="predicted"/>
<dbReference type="AlphaFoldDB" id="A0A919RKE8"/>
<comment type="caution">
    <text evidence="2">The sequence shown here is derived from an EMBL/GenBank/DDBJ whole genome shotgun (WGS) entry which is preliminary data.</text>
</comment>
<dbReference type="Proteomes" id="UP000606172">
    <property type="component" value="Unassembled WGS sequence"/>
</dbReference>
<evidence type="ECO:0000313" key="3">
    <source>
        <dbReference type="Proteomes" id="UP000606172"/>
    </source>
</evidence>
<sequence>MSYDEEYTAYVSARLEWLRRVAYPKRKGSVSAAPAVLAERGTGRPIWAAANSAANGAGSRTGGRRARLDSVAYEPGEAGQDF</sequence>
<organism evidence="2 3">
    <name type="scientific">Sinosporangium siamense</name>
    <dbReference type="NCBI Taxonomy" id="1367973"/>
    <lineage>
        <taxon>Bacteria</taxon>
        <taxon>Bacillati</taxon>
        <taxon>Actinomycetota</taxon>
        <taxon>Actinomycetes</taxon>
        <taxon>Streptosporangiales</taxon>
        <taxon>Streptosporangiaceae</taxon>
        <taxon>Sinosporangium</taxon>
    </lineage>
</organism>
<reference evidence="2" key="1">
    <citation type="submission" date="2021-01" db="EMBL/GenBank/DDBJ databases">
        <title>Whole genome shotgun sequence of Sinosporangium siamense NBRC 109515.</title>
        <authorList>
            <person name="Komaki H."/>
            <person name="Tamura T."/>
        </authorList>
    </citation>
    <scope>NUCLEOTIDE SEQUENCE</scope>
    <source>
        <strain evidence="2">NBRC 109515</strain>
    </source>
</reference>
<keyword evidence="3" id="KW-1185">Reference proteome</keyword>
<protein>
    <submittedName>
        <fullName evidence="2">Uncharacterized protein</fullName>
    </submittedName>
</protein>
<dbReference type="EMBL" id="BOOW01000031">
    <property type="protein sequence ID" value="GII94872.1"/>
    <property type="molecule type" value="Genomic_DNA"/>
</dbReference>
<accession>A0A919RKE8</accession>
<feature type="region of interest" description="Disordered" evidence="1">
    <location>
        <begin position="53"/>
        <end position="82"/>
    </location>
</feature>